<dbReference type="GO" id="GO:0006457">
    <property type="term" value="P:protein folding"/>
    <property type="evidence" value="ECO:0007669"/>
    <property type="project" value="InterPro"/>
</dbReference>
<dbReference type="Pfam" id="PF05194">
    <property type="entry name" value="UreE_C"/>
    <property type="match status" value="1"/>
</dbReference>
<dbReference type="OrthoDB" id="9802215at2"/>
<keyword evidence="4 5" id="KW-0143">Chaperone</keyword>
<feature type="compositionally biased region" description="Basic residues" evidence="6">
    <location>
        <begin position="142"/>
        <end position="154"/>
    </location>
</feature>
<dbReference type="InterPro" id="IPR036118">
    <property type="entry name" value="UreE_N_sf"/>
</dbReference>
<evidence type="ECO:0000313" key="9">
    <source>
        <dbReference type="Proteomes" id="UP000263993"/>
    </source>
</evidence>
<evidence type="ECO:0000256" key="2">
    <source>
        <dbReference type="ARBA" id="ARBA00022490"/>
    </source>
</evidence>
<comment type="function">
    <text evidence="5">Involved in urease metallocenter assembly. Binds nickel. Probably functions as a nickel donor during metallocenter assembly.</text>
</comment>
<protein>
    <recommendedName>
        <fullName evidence="5">Urease accessory protein UreE</fullName>
    </recommendedName>
</protein>
<dbReference type="GO" id="GO:0051082">
    <property type="term" value="F:unfolded protein binding"/>
    <property type="evidence" value="ECO:0007669"/>
    <property type="project" value="UniProtKB-UniRule"/>
</dbReference>
<proteinExistence type="inferred from homology"/>
<comment type="similarity">
    <text evidence="5">Belongs to the UreE family.</text>
</comment>
<evidence type="ECO:0000256" key="1">
    <source>
        <dbReference type="ARBA" id="ARBA00004496"/>
    </source>
</evidence>
<evidence type="ECO:0000256" key="5">
    <source>
        <dbReference type="HAMAP-Rule" id="MF_00822"/>
    </source>
</evidence>
<dbReference type="Gene3D" id="2.60.260.20">
    <property type="entry name" value="Urease metallochaperone UreE, N-terminal domain"/>
    <property type="match status" value="1"/>
</dbReference>
<dbReference type="InterPro" id="IPR012406">
    <property type="entry name" value="UreE"/>
</dbReference>
<dbReference type="CDD" id="cd00571">
    <property type="entry name" value="UreE"/>
    <property type="match status" value="1"/>
</dbReference>
<dbReference type="SUPFAM" id="SSF69737">
    <property type="entry name" value="Urease metallochaperone UreE, C-terminal domain"/>
    <property type="match status" value="1"/>
</dbReference>
<sequence length="154" mass="16880">MHRVLSIVTEYDRASARDRVVLDADDRHRRRIVLTGEKGTQVLLDFPAPVSLRDGDGLVLEDGSIIEIAGAPEPLIEIAAPNAFEAVRLAWHLGNRHTDVQIVGGKVRIRRDHVLEDMLRGLGAQLTPLEAAFDPEPASPHGHGHGHHHGHDHG</sequence>
<dbReference type="PIRSF" id="PIRSF036402">
    <property type="entry name" value="Ureas_acces_UreE"/>
    <property type="match status" value="1"/>
</dbReference>
<keyword evidence="3 5" id="KW-0533">Nickel</keyword>
<dbReference type="InterPro" id="IPR004029">
    <property type="entry name" value="UreE_N"/>
</dbReference>
<dbReference type="SUPFAM" id="SSF69287">
    <property type="entry name" value="Urease metallochaperone UreE, N-terminal domain"/>
    <property type="match status" value="1"/>
</dbReference>
<dbReference type="SMART" id="SM00988">
    <property type="entry name" value="UreE_N"/>
    <property type="match status" value="1"/>
</dbReference>
<comment type="subcellular location">
    <subcellularLocation>
        <location evidence="1 5">Cytoplasm</location>
    </subcellularLocation>
</comment>
<evidence type="ECO:0000259" key="7">
    <source>
        <dbReference type="SMART" id="SM00988"/>
    </source>
</evidence>
<evidence type="ECO:0000256" key="6">
    <source>
        <dbReference type="SAM" id="MobiDB-lite"/>
    </source>
</evidence>
<feature type="region of interest" description="Disordered" evidence="6">
    <location>
        <begin position="132"/>
        <end position="154"/>
    </location>
</feature>
<evidence type="ECO:0000313" key="8">
    <source>
        <dbReference type="EMBL" id="RDV05090.1"/>
    </source>
</evidence>
<name>A0A371BC09_9BRAD</name>
<dbReference type="GO" id="GO:0019627">
    <property type="term" value="P:urea metabolic process"/>
    <property type="evidence" value="ECO:0007669"/>
    <property type="project" value="InterPro"/>
</dbReference>
<dbReference type="GO" id="GO:0016151">
    <property type="term" value="F:nickel cation binding"/>
    <property type="evidence" value="ECO:0007669"/>
    <property type="project" value="UniProtKB-UniRule"/>
</dbReference>
<dbReference type="GO" id="GO:0065003">
    <property type="term" value="P:protein-containing complex assembly"/>
    <property type="evidence" value="ECO:0007669"/>
    <property type="project" value="InterPro"/>
</dbReference>
<dbReference type="Proteomes" id="UP000263993">
    <property type="component" value="Unassembled WGS sequence"/>
</dbReference>
<gene>
    <name evidence="5" type="primary">ureE</name>
    <name evidence="8" type="ORF">DXH78_11255</name>
</gene>
<comment type="caution">
    <text evidence="8">The sequence shown here is derived from an EMBL/GenBank/DDBJ whole genome shotgun (WGS) entry which is preliminary data.</text>
</comment>
<dbReference type="GO" id="GO:0005737">
    <property type="term" value="C:cytoplasm"/>
    <property type="evidence" value="ECO:0007669"/>
    <property type="project" value="UniProtKB-SubCell"/>
</dbReference>
<dbReference type="RefSeq" id="WP_115517115.1">
    <property type="nucleotide sequence ID" value="NZ_QRGO01000001.1"/>
</dbReference>
<evidence type="ECO:0000256" key="4">
    <source>
        <dbReference type="ARBA" id="ARBA00023186"/>
    </source>
</evidence>
<dbReference type="HAMAP" id="MF_00822">
    <property type="entry name" value="UreE"/>
    <property type="match status" value="1"/>
</dbReference>
<reference evidence="9" key="1">
    <citation type="submission" date="2018-08" db="EMBL/GenBank/DDBJ databases">
        <authorList>
            <person name="Kim S.-J."/>
            <person name="Jung G.-Y."/>
        </authorList>
    </citation>
    <scope>NUCLEOTIDE SEQUENCE [LARGE SCALE GENOMIC DNA]</scope>
    <source>
        <strain evidence="9">GY_H</strain>
    </source>
</reference>
<dbReference type="AlphaFoldDB" id="A0A371BC09"/>
<dbReference type="Pfam" id="PF02814">
    <property type="entry name" value="UreE_N"/>
    <property type="match status" value="1"/>
</dbReference>
<accession>A0A371BC09</accession>
<dbReference type="Gene3D" id="3.30.70.790">
    <property type="entry name" value="UreE, C-terminal domain"/>
    <property type="match status" value="1"/>
</dbReference>
<dbReference type="InterPro" id="IPR007864">
    <property type="entry name" value="UreE_C_dom"/>
</dbReference>
<feature type="domain" description="UreE urease accessory N-terminal" evidence="7">
    <location>
        <begin position="7"/>
        <end position="66"/>
    </location>
</feature>
<evidence type="ECO:0000256" key="3">
    <source>
        <dbReference type="ARBA" id="ARBA00022596"/>
    </source>
</evidence>
<dbReference type="EMBL" id="QRGO01000001">
    <property type="protein sequence ID" value="RDV05090.1"/>
    <property type="molecule type" value="Genomic_DNA"/>
</dbReference>
<keyword evidence="9" id="KW-1185">Reference proteome</keyword>
<keyword evidence="2 5" id="KW-0963">Cytoplasm</keyword>
<organism evidence="8 9">
    <name type="scientific">Undibacter mobilis</name>
    <dbReference type="NCBI Taxonomy" id="2292256"/>
    <lineage>
        <taxon>Bacteria</taxon>
        <taxon>Pseudomonadati</taxon>
        <taxon>Pseudomonadota</taxon>
        <taxon>Alphaproteobacteria</taxon>
        <taxon>Hyphomicrobiales</taxon>
        <taxon>Nitrobacteraceae</taxon>
        <taxon>Undibacter</taxon>
    </lineage>
</organism>